<dbReference type="Proteomes" id="UP000539642">
    <property type="component" value="Unassembled WGS sequence"/>
</dbReference>
<dbReference type="EMBL" id="JACHEO010000009">
    <property type="protein sequence ID" value="MBB5348135.1"/>
    <property type="molecule type" value="Genomic_DNA"/>
</dbReference>
<dbReference type="SMART" id="SM00900">
    <property type="entry name" value="FMN_bind"/>
    <property type="match status" value="1"/>
</dbReference>
<evidence type="ECO:0000256" key="5">
    <source>
        <dbReference type="ARBA" id="ARBA00022982"/>
    </source>
</evidence>
<dbReference type="Pfam" id="PF04205">
    <property type="entry name" value="FMN_bind"/>
    <property type="match status" value="1"/>
</dbReference>
<feature type="transmembrane region" description="Helical" evidence="6">
    <location>
        <begin position="7"/>
        <end position="28"/>
    </location>
</feature>
<dbReference type="GO" id="GO:0022900">
    <property type="term" value="P:electron transport chain"/>
    <property type="evidence" value="ECO:0007669"/>
    <property type="project" value="InterPro"/>
</dbReference>
<keyword evidence="2" id="KW-0597">Phosphoprotein</keyword>
<name>A0A840UR63_9BACT</name>
<protein>
    <submittedName>
        <fullName evidence="8">Electron transport complex protein RnfG</fullName>
    </submittedName>
</protein>
<evidence type="ECO:0000256" key="6">
    <source>
        <dbReference type="SAM" id="Phobius"/>
    </source>
</evidence>
<evidence type="ECO:0000313" key="9">
    <source>
        <dbReference type="Proteomes" id="UP000539642"/>
    </source>
</evidence>
<reference evidence="8 9" key="1">
    <citation type="submission" date="2020-08" db="EMBL/GenBank/DDBJ databases">
        <title>Genomic Encyclopedia of Type Strains, Phase IV (KMG-IV): sequencing the most valuable type-strain genomes for metagenomic binning, comparative biology and taxonomic classification.</title>
        <authorList>
            <person name="Goeker M."/>
        </authorList>
    </citation>
    <scope>NUCLEOTIDE SEQUENCE [LARGE SCALE GENOMIC DNA]</scope>
    <source>
        <strain evidence="8 9">DSM 28570</strain>
    </source>
</reference>
<keyword evidence="1" id="KW-0813">Transport</keyword>
<evidence type="ECO:0000256" key="3">
    <source>
        <dbReference type="ARBA" id="ARBA00022630"/>
    </source>
</evidence>
<evidence type="ECO:0000256" key="1">
    <source>
        <dbReference type="ARBA" id="ARBA00022448"/>
    </source>
</evidence>
<dbReference type="PANTHER" id="PTHR36118:SF1">
    <property type="entry name" value="ION-TRANSLOCATING OXIDOREDUCTASE COMPLEX SUBUNIT G"/>
    <property type="match status" value="1"/>
</dbReference>
<dbReference type="AlphaFoldDB" id="A0A840UR63"/>
<organism evidence="8 9">
    <name type="scientific">Desulfoprunum benzoelyticum</name>
    <dbReference type="NCBI Taxonomy" id="1506996"/>
    <lineage>
        <taxon>Bacteria</taxon>
        <taxon>Pseudomonadati</taxon>
        <taxon>Thermodesulfobacteriota</taxon>
        <taxon>Desulfobulbia</taxon>
        <taxon>Desulfobulbales</taxon>
        <taxon>Desulfobulbaceae</taxon>
        <taxon>Desulfoprunum</taxon>
    </lineage>
</organism>
<dbReference type="GO" id="GO:0009055">
    <property type="term" value="F:electron transfer activity"/>
    <property type="evidence" value="ECO:0007669"/>
    <property type="project" value="InterPro"/>
</dbReference>
<dbReference type="GO" id="GO:0010181">
    <property type="term" value="F:FMN binding"/>
    <property type="evidence" value="ECO:0007669"/>
    <property type="project" value="InterPro"/>
</dbReference>
<comment type="caution">
    <text evidence="8">The sequence shown here is derived from an EMBL/GenBank/DDBJ whole genome shotgun (WGS) entry which is preliminary data.</text>
</comment>
<dbReference type="GO" id="GO:0005886">
    <property type="term" value="C:plasma membrane"/>
    <property type="evidence" value="ECO:0007669"/>
    <property type="project" value="InterPro"/>
</dbReference>
<sequence length="294" mass="32602">MKDILTIIFRLTVTCILAAMVMGSAFIITNKAKKHNEHVNEQKVRYALLGYSAAQPIPDSMALHEMYRYVVTDKESQAIGYLLPGKEGFIFLTLDMEGKVIDNKPVDIAESAVLEKDLRDKVVQEIAGAGRSVTFADQTIVVTNNGERVAYLLDGKFTGFKTFIGVMLAVDPKFSILGLEILEHEEDPGLGAEIERDYFRNQFKGKTFDQLKDLDVVKEPLPDEYFQALEGNIAAADAAEILAKYGDRDIYALTGATISSRYVNTGVKGIVKKFAYRLNILDTALADQKIKAAF</sequence>
<evidence type="ECO:0000256" key="4">
    <source>
        <dbReference type="ARBA" id="ARBA00022643"/>
    </source>
</evidence>
<evidence type="ECO:0000259" key="7">
    <source>
        <dbReference type="SMART" id="SM00900"/>
    </source>
</evidence>
<evidence type="ECO:0000256" key="2">
    <source>
        <dbReference type="ARBA" id="ARBA00022553"/>
    </source>
</evidence>
<keyword evidence="5" id="KW-0249">Electron transport</keyword>
<evidence type="ECO:0000313" key="8">
    <source>
        <dbReference type="EMBL" id="MBB5348135.1"/>
    </source>
</evidence>
<keyword evidence="9" id="KW-1185">Reference proteome</keyword>
<keyword evidence="4" id="KW-0288">FMN</keyword>
<keyword evidence="6" id="KW-1133">Transmembrane helix</keyword>
<keyword evidence="6" id="KW-0472">Membrane</keyword>
<gene>
    <name evidence="8" type="ORF">HNQ81_001866</name>
</gene>
<keyword evidence="3" id="KW-0285">Flavoprotein</keyword>
<proteinExistence type="predicted"/>
<dbReference type="InterPro" id="IPR007329">
    <property type="entry name" value="FMN-bd"/>
</dbReference>
<feature type="domain" description="FMN-binding" evidence="7">
    <location>
        <begin position="159"/>
        <end position="274"/>
    </location>
</feature>
<dbReference type="InterPro" id="IPR010209">
    <property type="entry name" value="Ion_transpt_RnfG/RsxG"/>
</dbReference>
<dbReference type="RefSeq" id="WP_183350583.1">
    <property type="nucleotide sequence ID" value="NZ_JACHEO010000009.1"/>
</dbReference>
<dbReference type="PANTHER" id="PTHR36118">
    <property type="entry name" value="ION-TRANSLOCATING OXIDOREDUCTASE COMPLEX SUBUNIT G"/>
    <property type="match status" value="1"/>
</dbReference>
<keyword evidence="6" id="KW-0812">Transmembrane</keyword>
<accession>A0A840UR63</accession>